<dbReference type="Proteomes" id="UP001345219">
    <property type="component" value="Chromosome 7"/>
</dbReference>
<dbReference type="Pfam" id="PF00170">
    <property type="entry name" value="bZIP_1"/>
    <property type="match status" value="1"/>
</dbReference>
<reference evidence="7 8" key="1">
    <citation type="journal article" date="2023" name="Hortic Res">
        <title>Pangenome of water caltrop reveals structural variations and asymmetric subgenome divergence after allopolyploidization.</title>
        <authorList>
            <person name="Zhang X."/>
            <person name="Chen Y."/>
            <person name="Wang L."/>
            <person name="Yuan Y."/>
            <person name="Fang M."/>
            <person name="Shi L."/>
            <person name="Lu R."/>
            <person name="Comes H.P."/>
            <person name="Ma Y."/>
            <person name="Chen Y."/>
            <person name="Huang G."/>
            <person name="Zhou Y."/>
            <person name="Zheng Z."/>
            <person name="Qiu Y."/>
        </authorList>
    </citation>
    <scope>NUCLEOTIDE SEQUENCE [LARGE SCALE GENOMIC DNA]</scope>
    <source>
        <tissue evidence="7">Roots</tissue>
    </source>
</reference>
<dbReference type="GO" id="GO:0005634">
    <property type="term" value="C:nucleus"/>
    <property type="evidence" value="ECO:0007669"/>
    <property type="project" value="UniProtKB-SubCell"/>
</dbReference>
<accession>A0AAN7KJL3</accession>
<evidence type="ECO:0000256" key="5">
    <source>
        <dbReference type="SAM" id="MobiDB-lite"/>
    </source>
</evidence>
<comment type="caution">
    <text evidence="7">The sequence shown here is derived from an EMBL/GenBank/DDBJ whole genome shotgun (WGS) entry which is preliminary data.</text>
</comment>
<evidence type="ECO:0000256" key="4">
    <source>
        <dbReference type="SAM" id="Coils"/>
    </source>
</evidence>
<dbReference type="InterPro" id="IPR004827">
    <property type="entry name" value="bZIP"/>
</dbReference>
<dbReference type="PROSITE" id="PS00036">
    <property type="entry name" value="BZIP_BASIC"/>
    <property type="match status" value="1"/>
</dbReference>
<dbReference type="GO" id="GO:0045893">
    <property type="term" value="P:positive regulation of DNA-templated transcription"/>
    <property type="evidence" value="ECO:0007669"/>
    <property type="project" value="InterPro"/>
</dbReference>
<dbReference type="EMBL" id="JAXIOK010000007">
    <property type="protein sequence ID" value="KAK4765968.1"/>
    <property type="molecule type" value="Genomic_DNA"/>
</dbReference>
<evidence type="ECO:0000256" key="1">
    <source>
        <dbReference type="ARBA" id="ARBA00004123"/>
    </source>
</evidence>
<evidence type="ECO:0000256" key="3">
    <source>
        <dbReference type="ARBA" id="ARBA00023242"/>
    </source>
</evidence>
<comment type="subcellular location">
    <subcellularLocation>
        <location evidence="1">Nucleus</location>
    </subcellularLocation>
</comment>
<dbReference type="GO" id="GO:0003700">
    <property type="term" value="F:DNA-binding transcription factor activity"/>
    <property type="evidence" value="ECO:0007669"/>
    <property type="project" value="InterPro"/>
</dbReference>
<keyword evidence="3" id="KW-0539">Nucleus</keyword>
<dbReference type="GO" id="GO:0003677">
    <property type="term" value="F:DNA binding"/>
    <property type="evidence" value="ECO:0007669"/>
    <property type="project" value="UniProtKB-KW"/>
</dbReference>
<dbReference type="PANTHER" id="PTHR22952">
    <property type="entry name" value="CAMP-RESPONSE ELEMENT BINDING PROTEIN-RELATED"/>
    <property type="match status" value="1"/>
</dbReference>
<proteinExistence type="predicted"/>
<dbReference type="Gene3D" id="1.20.5.170">
    <property type="match status" value="1"/>
</dbReference>
<sequence>MGVPESDQMAPQSKEEAEDEEDHDLRLEPELLPAKAVPFSSLGRQSSIYSLTLDEFQHGLCENGKNFGSMNMDEFLSSIWTAEENQAINGGGRGECCNEGNDVRQCRHSGDHVSSNNKGTNIAKQHSIARQGSLSLPETLCRKTVDEVWSEMHKSHHDNHKASTKVICDPESAAGRQPTFGEMTLEGFLIKAGVVLEQCGPATAQSQQQQQQHYGVYQSNNSAAIGTNFIPQPIMAADCLGSGPSSTYQAMPHGGSSGGILGETPGFGNGKRNSSYRPVAPPACYAPNVVNGSATGGNGYGPTHPMGMSGPVSPISSDGMGIGSVDGAGLDIVGMRARTRVMDAGPVDKVVERRQGRMIKNRESAARSRARKQQAYTVELEAELNQLKEENAHLKQALVSPKLFPSISIHFQDQMVNAQSSANRTRKRLRMLQRNLSCPI</sequence>
<evidence type="ECO:0000256" key="2">
    <source>
        <dbReference type="ARBA" id="ARBA00023125"/>
    </source>
</evidence>
<protein>
    <recommendedName>
        <fullName evidence="6">BZIP domain-containing protein</fullName>
    </recommendedName>
</protein>
<keyword evidence="4" id="KW-0175">Coiled coil</keyword>
<gene>
    <name evidence="7" type="ORF">SAY87_007610</name>
</gene>
<dbReference type="SMART" id="SM00338">
    <property type="entry name" value="BRLZ"/>
    <property type="match status" value="1"/>
</dbReference>
<organism evidence="7 8">
    <name type="scientific">Trapa incisa</name>
    <dbReference type="NCBI Taxonomy" id="236973"/>
    <lineage>
        <taxon>Eukaryota</taxon>
        <taxon>Viridiplantae</taxon>
        <taxon>Streptophyta</taxon>
        <taxon>Embryophyta</taxon>
        <taxon>Tracheophyta</taxon>
        <taxon>Spermatophyta</taxon>
        <taxon>Magnoliopsida</taxon>
        <taxon>eudicotyledons</taxon>
        <taxon>Gunneridae</taxon>
        <taxon>Pentapetalae</taxon>
        <taxon>rosids</taxon>
        <taxon>malvids</taxon>
        <taxon>Myrtales</taxon>
        <taxon>Lythraceae</taxon>
        <taxon>Trapa</taxon>
    </lineage>
</organism>
<feature type="region of interest" description="Disordered" evidence="5">
    <location>
        <begin position="1"/>
        <end position="27"/>
    </location>
</feature>
<dbReference type="PANTHER" id="PTHR22952:SF175">
    <property type="entry name" value="PROTEIN ABSCISIC ACID-INSENSITIVE 5"/>
    <property type="match status" value="1"/>
</dbReference>
<dbReference type="AlphaFoldDB" id="A0AAN7KJL3"/>
<dbReference type="InterPro" id="IPR046347">
    <property type="entry name" value="bZIP_sf"/>
</dbReference>
<dbReference type="InterPro" id="IPR043452">
    <property type="entry name" value="BZIP46-like"/>
</dbReference>
<evidence type="ECO:0000259" key="6">
    <source>
        <dbReference type="PROSITE" id="PS00036"/>
    </source>
</evidence>
<feature type="domain" description="BZIP" evidence="6">
    <location>
        <begin position="357"/>
        <end position="371"/>
    </location>
</feature>
<name>A0AAN7KJL3_9MYRT</name>
<dbReference type="CDD" id="cd14707">
    <property type="entry name" value="bZIP_plant_BZIP46"/>
    <property type="match status" value="1"/>
</dbReference>
<evidence type="ECO:0000313" key="8">
    <source>
        <dbReference type="Proteomes" id="UP001345219"/>
    </source>
</evidence>
<evidence type="ECO:0000313" key="7">
    <source>
        <dbReference type="EMBL" id="KAK4765968.1"/>
    </source>
</evidence>
<keyword evidence="2" id="KW-0238">DNA-binding</keyword>
<keyword evidence="8" id="KW-1185">Reference proteome</keyword>
<feature type="coiled-coil region" evidence="4">
    <location>
        <begin position="370"/>
        <end position="435"/>
    </location>
</feature>
<dbReference type="SUPFAM" id="SSF57959">
    <property type="entry name" value="Leucine zipper domain"/>
    <property type="match status" value="1"/>
</dbReference>